<dbReference type="InParanoid" id="A0A0V0QEG0"/>
<sequence length="101" mass="11732">MFAVRVYEIAHFAAQNDVPHRINHRNWVIHSTNVGMFVIKDCDKKIFEKHGGFQNCEQKKRFSGLLLLQFSEGFINFSLLDFFLNCLSKIFSSKENIEGCS</sequence>
<accession>A0A0V0QEG0</accession>
<protein>
    <submittedName>
        <fullName evidence="1">Uncharacterized protein</fullName>
    </submittedName>
</protein>
<evidence type="ECO:0000313" key="1">
    <source>
        <dbReference type="EMBL" id="KRX00536.1"/>
    </source>
</evidence>
<dbReference type="EMBL" id="LDAU01000185">
    <property type="protein sequence ID" value="KRX00536.1"/>
    <property type="molecule type" value="Genomic_DNA"/>
</dbReference>
<organism evidence="1 2">
    <name type="scientific">Pseudocohnilembus persalinus</name>
    <name type="common">Ciliate</name>
    <dbReference type="NCBI Taxonomy" id="266149"/>
    <lineage>
        <taxon>Eukaryota</taxon>
        <taxon>Sar</taxon>
        <taxon>Alveolata</taxon>
        <taxon>Ciliophora</taxon>
        <taxon>Intramacronucleata</taxon>
        <taxon>Oligohymenophorea</taxon>
        <taxon>Scuticociliatia</taxon>
        <taxon>Philasterida</taxon>
        <taxon>Pseudocohnilembidae</taxon>
        <taxon>Pseudocohnilembus</taxon>
    </lineage>
</organism>
<dbReference type="AlphaFoldDB" id="A0A0V0QEG0"/>
<evidence type="ECO:0000313" key="2">
    <source>
        <dbReference type="Proteomes" id="UP000054937"/>
    </source>
</evidence>
<reference evidence="1 2" key="1">
    <citation type="journal article" date="2015" name="Sci. Rep.">
        <title>Genome of the facultative scuticociliatosis pathogen Pseudocohnilembus persalinus provides insight into its virulence through horizontal gene transfer.</title>
        <authorList>
            <person name="Xiong J."/>
            <person name="Wang G."/>
            <person name="Cheng J."/>
            <person name="Tian M."/>
            <person name="Pan X."/>
            <person name="Warren A."/>
            <person name="Jiang C."/>
            <person name="Yuan D."/>
            <person name="Miao W."/>
        </authorList>
    </citation>
    <scope>NUCLEOTIDE SEQUENCE [LARGE SCALE GENOMIC DNA]</scope>
    <source>
        <strain evidence="1">36N120E</strain>
    </source>
</reference>
<comment type="caution">
    <text evidence="1">The sequence shown here is derived from an EMBL/GenBank/DDBJ whole genome shotgun (WGS) entry which is preliminary data.</text>
</comment>
<keyword evidence="2" id="KW-1185">Reference proteome</keyword>
<name>A0A0V0QEG0_PSEPJ</name>
<dbReference type="Proteomes" id="UP000054937">
    <property type="component" value="Unassembled WGS sequence"/>
</dbReference>
<proteinExistence type="predicted"/>
<gene>
    <name evidence="1" type="ORF">PPERSA_04557</name>
</gene>